<organism evidence="1 2">
    <name type="scientific">Gangjinia marincola</name>
    <dbReference type="NCBI Taxonomy" id="578463"/>
    <lineage>
        <taxon>Bacteria</taxon>
        <taxon>Pseudomonadati</taxon>
        <taxon>Bacteroidota</taxon>
        <taxon>Flavobacteriia</taxon>
        <taxon>Flavobacteriales</taxon>
        <taxon>Flavobacteriaceae</taxon>
        <taxon>Gangjinia</taxon>
    </lineage>
</organism>
<evidence type="ECO:0000313" key="1">
    <source>
        <dbReference type="EMBL" id="GAA0872892.1"/>
    </source>
</evidence>
<dbReference type="RefSeq" id="WP_343767046.1">
    <property type="nucleotide sequence ID" value="NZ_BAAAFG010000015.1"/>
</dbReference>
<comment type="caution">
    <text evidence="1">The sequence shown here is derived from an EMBL/GenBank/DDBJ whole genome shotgun (WGS) entry which is preliminary data.</text>
</comment>
<reference evidence="1 2" key="1">
    <citation type="journal article" date="2019" name="Int. J. Syst. Evol. Microbiol.">
        <title>The Global Catalogue of Microorganisms (GCM) 10K type strain sequencing project: providing services to taxonomists for standard genome sequencing and annotation.</title>
        <authorList>
            <consortium name="The Broad Institute Genomics Platform"/>
            <consortium name="The Broad Institute Genome Sequencing Center for Infectious Disease"/>
            <person name="Wu L."/>
            <person name="Ma J."/>
        </authorList>
    </citation>
    <scope>NUCLEOTIDE SEQUENCE [LARGE SCALE GENOMIC DNA]</scope>
    <source>
        <strain evidence="1 2">JCM 16082</strain>
    </source>
</reference>
<evidence type="ECO:0000313" key="2">
    <source>
        <dbReference type="Proteomes" id="UP001500507"/>
    </source>
</evidence>
<name>A0ABN1MIY6_9FLAO</name>
<dbReference type="PROSITE" id="PS51257">
    <property type="entry name" value="PROKAR_LIPOPROTEIN"/>
    <property type="match status" value="1"/>
</dbReference>
<sequence length="179" mass="19586">MKKSQHVLKNLFLCLFTIALVISCDEVEELTQVDIDNTITENISVQVAAGDEDIQSFSKSMTIGIDNQEINNNRDKIEGLVINAMSYTFKNVNGNEEALVSGSLNIGGKIVTIDQTNPLEDQVNQIVTQIQDPSFLNDVAVLLKNNESIDLILTGNAENAPVDFTMELKLDVTATVEGL</sequence>
<protein>
    <submittedName>
        <fullName evidence="1">Uncharacterized protein</fullName>
    </submittedName>
</protein>
<proteinExistence type="predicted"/>
<dbReference type="EMBL" id="BAAAFG010000015">
    <property type="protein sequence ID" value="GAA0872892.1"/>
    <property type="molecule type" value="Genomic_DNA"/>
</dbReference>
<dbReference type="Proteomes" id="UP001500507">
    <property type="component" value="Unassembled WGS sequence"/>
</dbReference>
<gene>
    <name evidence="1" type="ORF">GCM10009117_20390</name>
</gene>
<keyword evidence="2" id="KW-1185">Reference proteome</keyword>
<accession>A0ABN1MIY6</accession>